<sequence>MKLTHSSPMIKPLRLNELHPNEGPKESLAEQRQHLELREKLIAAENKLKTKEMELETSRTAMGNLKKELEFIEVMKMQKSSLNDSLNGKIKEGEKLTDTLDMQSKKLIKLERRIRKIKKKYKLEESSSDNEATMQYESELEYEIEDLGNKKEKLKEMQQKQNESNQEVKEMIVGVEKQKQNESNQEVKEMIVGVEKQKAEMENMLAKVNHELKEKEKEIVNLQSPQKEPSSSKMLQVLRKEAMVEKSKVVTLNSNVKQLNEELKMKEGEIEELRSIIRKLSVSSQPFQKNLESDLENIRIEIQKEKEKGNQLELLSMELKQNLGKLSEGAKSVPEKEASREEMEKLNEEVLILKKASEERDQEIERLKNEKTVPKDMRMMKALMEESQKMKTSVLLSTKELDLLKKQVEQKEEQLKTLSLKLEAH</sequence>
<evidence type="ECO:0000256" key="2">
    <source>
        <dbReference type="SAM" id="MobiDB-lite"/>
    </source>
</evidence>
<feature type="coiled-coil region" evidence="1">
    <location>
        <begin position="100"/>
        <end position="218"/>
    </location>
</feature>
<evidence type="ECO:0000313" key="3">
    <source>
        <dbReference type="EMBL" id="NDV31552.1"/>
    </source>
</evidence>
<accession>A0A6B2L3J7</accession>
<feature type="compositionally biased region" description="Basic and acidic residues" evidence="2">
    <location>
        <begin position="14"/>
        <end position="32"/>
    </location>
</feature>
<dbReference type="EMBL" id="GIBP01002583">
    <property type="protein sequence ID" value="NDV31552.1"/>
    <property type="molecule type" value="Transcribed_RNA"/>
</dbReference>
<keyword evidence="1" id="KW-0175">Coiled coil</keyword>
<name>A0A6B2L3J7_9EUKA</name>
<dbReference type="AlphaFoldDB" id="A0A6B2L3J7"/>
<organism evidence="3">
    <name type="scientific">Arcella intermedia</name>
    <dbReference type="NCBI Taxonomy" id="1963864"/>
    <lineage>
        <taxon>Eukaryota</taxon>
        <taxon>Amoebozoa</taxon>
        <taxon>Tubulinea</taxon>
        <taxon>Elardia</taxon>
        <taxon>Arcellinida</taxon>
        <taxon>Sphaerothecina</taxon>
        <taxon>Arcellidae</taxon>
        <taxon>Arcella</taxon>
    </lineage>
</organism>
<proteinExistence type="predicted"/>
<feature type="region of interest" description="Disordered" evidence="2">
    <location>
        <begin position="1"/>
        <end position="32"/>
    </location>
</feature>
<evidence type="ECO:0000256" key="1">
    <source>
        <dbReference type="SAM" id="Coils"/>
    </source>
</evidence>
<protein>
    <submittedName>
        <fullName evidence="3">Uncharacterized protein</fullName>
    </submittedName>
</protein>
<reference evidence="3" key="1">
    <citation type="journal article" date="2020" name="J. Eukaryot. Microbiol.">
        <title>De novo Sequencing, Assembly and Annotation of the Transcriptome for the Free-Living Testate Amoeba Arcella intermedia.</title>
        <authorList>
            <person name="Ribeiro G.M."/>
            <person name="Porfirio-Sousa A.L."/>
            <person name="Maurer-Alcala X.X."/>
            <person name="Katz L.A."/>
            <person name="Lahr D.J.G."/>
        </authorList>
    </citation>
    <scope>NUCLEOTIDE SEQUENCE</scope>
</reference>
<feature type="coiled-coil region" evidence="1">
    <location>
        <begin position="34"/>
        <end position="68"/>
    </location>
</feature>
<feature type="coiled-coil region" evidence="1">
    <location>
        <begin position="249"/>
        <end position="421"/>
    </location>
</feature>